<dbReference type="Proteomes" id="UP000287166">
    <property type="component" value="Unassembled WGS sequence"/>
</dbReference>
<keyword evidence="3" id="KW-1185">Reference proteome</keyword>
<protein>
    <submittedName>
        <fullName evidence="2">Uncharacterized protein</fullName>
    </submittedName>
</protein>
<evidence type="ECO:0000256" key="1">
    <source>
        <dbReference type="SAM" id="MobiDB-lite"/>
    </source>
</evidence>
<organism evidence="2 3">
    <name type="scientific">Sparassis crispa</name>
    <dbReference type="NCBI Taxonomy" id="139825"/>
    <lineage>
        <taxon>Eukaryota</taxon>
        <taxon>Fungi</taxon>
        <taxon>Dikarya</taxon>
        <taxon>Basidiomycota</taxon>
        <taxon>Agaricomycotina</taxon>
        <taxon>Agaricomycetes</taxon>
        <taxon>Polyporales</taxon>
        <taxon>Sparassidaceae</taxon>
        <taxon>Sparassis</taxon>
    </lineage>
</organism>
<reference evidence="2 3" key="1">
    <citation type="journal article" date="2018" name="Sci. Rep.">
        <title>Genome sequence of the cauliflower mushroom Sparassis crispa (Hanabiratake) and its association with beneficial usage.</title>
        <authorList>
            <person name="Kiyama R."/>
            <person name="Furutani Y."/>
            <person name="Kawaguchi K."/>
            <person name="Nakanishi T."/>
        </authorList>
    </citation>
    <scope>NUCLEOTIDE SEQUENCE [LARGE SCALE GENOMIC DNA]</scope>
</reference>
<feature type="region of interest" description="Disordered" evidence="1">
    <location>
        <begin position="1"/>
        <end position="32"/>
    </location>
</feature>
<sequence length="129" mass="14751">MQTQPIDQGHGPTSEQSANTHEREGTQNPERIASLISCTPRCDHGLHRPSLQEPSCGQRPPKLFICIILVGGKQPHFPLCFEKEKKKIGKEQWTKMAFRKVFRWNTFSTRMDVESDAVMTLDKDCVLQE</sequence>
<evidence type="ECO:0000313" key="3">
    <source>
        <dbReference type="Proteomes" id="UP000287166"/>
    </source>
</evidence>
<feature type="compositionally biased region" description="Polar residues" evidence="1">
    <location>
        <begin position="1"/>
        <end position="19"/>
    </location>
</feature>
<gene>
    <name evidence="2" type="ORF">SCP_0509110</name>
</gene>
<name>A0A401GQ18_9APHY</name>
<dbReference type="EMBL" id="BFAD01000005">
    <property type="protein sequence ID" value="GBE83854.1"/>
    <property type="molecule type" value="Genomic_DNA"/>
</dbReference>
<evidence type="ECO:0000313" key="2">
    <source>
        <dbReference type="EMBL" id="GBE83854.1"/>
    </source>
</evidence>
<comment type="caution">
    <text evidence="2">The sequence shown here is derived from an EMBL/GenBank/DDBJ whole genome shotgun (WGS) entry which is preliminary data.</text>
</comment>
<accession>A0A401GQ18</accession>
<dbReference type="AlphaFoldDB" id="A0A401GQ18"/>
<dbReference type="RefSeq" id="XP_027614767.1">
    <property type="nucleotide sequence ID" value="XM_027758966.1"/>
</dbReference>
<proteinExistence type="predicted"/>
<dbReference type="InParanoid" id="A0A401GQ18"/>
<dbReference type="GeneID" id="38780771"/>